<evidence type="ECO:0000313" key="1">
    <source>
        <dbReference type="EMBL" id="MCA9381741.1"/>
    </source>
</evidence>
<dbReference type="AlphaFoldDB" id="A0A955L2L8"/>
<reference evidence="1" key="2">
    <citation type="journal article" date="2021" name="Microbiome">
        <title>Successional dynamics and alternative stable states in a saline activated sludge microbial community over 9 years.</title>
        <authorList>
            <person name="Wang Y."/>
            <person name="Ye J."/>
            <person name="Ju F."/>
            <person name="Liu L."/>
            <person name="Boyd J.A."/>
            <person name="Deng Y."/>
            <person name="Parks D.H."/>
            <person name="Jiang X."/>
            <person name="Yin X."/>
            <person name="Woodcroft B.J."/>
            <person name="Tyson G.W."/>
            <person name="Hugenholtz P."/>
            <person name="Polz M.F."/>
            <person name="Zhang T."/>
        </authorList>
    </citation>
    <scope>NUCLEOTIDE SEQUENCE</scope>
    <source>
        <strain evidence="1">HKST-UBA13</strain>
    </source>
</reference>
<dbReference type="Proteomes" id="UP000775877">
    <property type="component" value="Unassembled WGS sequence"/>
</dbReference>
<protein>
    <submittedName>
        <fullName evidence="1">Uncharacterized protein</fullName>
    </submittedName>
</protein>
<reference evidence="1" key="1">
    <citation type="submission" date="2020-04" db="EMBL/GenBank/DDBJ databases">
        <authorList>
            <person name="Zhang T."/>
        </authorList>
    </citation>
    <scope>NUCLEOTIDE SEQUENCE</scope>
    <source>
        <strain evidence="1">HKST-UBA13</strain>
    </source>
</reference>
<organism evidence="1 2">
    <name type="scientific">Candidatus Dojkabacteria bacterium</name>
    <dbReference type="NCBI Taxonomy" id="2099670"/>
    <lineage>
        <taxon>Bacteria</taxon>
        <taxon>Candidatus Dojkabacteria</taxon>
    </lineage>
</organism>
<sequence>MQDKSLRTLISERIGELESEVIKQVNKIDDFKRQNEERASAFFDQMLSEKLKTLDATRLILNDNYLLLKEIKNTESITWQ</sequence>
<dbReference type="EMBL" id="JAGQLJ010000174">
    <property type="protein sequence ID" value="MCA9381741.1"/>
    <property type="molecule type" value="Genomic_DNA"/>
</dbReference>
<comment type="caution">
    <text evidence="1">The sequence shown here is derived from an EMBL/GenBank/DDBJ whole genome shotgun (WGS) entry which is preliminary data.</text>
</comment>
<evidence type="ECO:0000313" key="2">
    <source>
        <dbReference type="Proteomes" id="UP000775877"/>
    </source>
</evidence>
<name>A0A955L2L8_9BACT</name>
<gene>
    <name evidence="1" type="ORF">KC678_05725</name>
</gene>
<proteinExistence type="predicted"/>
<accession>A0A955L2L8</accession>